<keyword evidence="1" id="KW-0732">Signal</keyword>
<dbReference type="EMBL" id="KB095859">
    <property type="protein sequence ID" value="ESO10516.1"/>
    <property type="molecule type" value="Genomic_DNA"/>
</dbReference>
<evidence type="ECO:0000256" key="1">
    <source>
        <dbReference type="SAM" id="SignalP"/>
    </source>
</evidence>
<evidence type="ECO:0000313" key="4">
    <source>
        <dbReference type="Proteomes" id="UP000015101"/>
    </source>
</evidence>
<dbReference type="HOGENOM" id="CLU_928378_0_0_1"/>
<organism evidence="3 4">
    <name type="scientific">Helobdella robusta</name>
    <name type="common">Californian leech</name>
    <dbReference type="NCBI Taxonomy" id="6412"/>
    <lineage>
        <taxon>Eukaryota</taxon>
        <taxon>Metazoa</taxon>
        <taxon>Spiralia</taxon>
        <taxon>Lophotrochozoa</taxon>
        <taxon>Annelida</taxon>
        <taxon>Clitellata</taxon>
        <taxon>Hirudinea</taxon>
        <taxon>Rhynchobdellida</taxon>
        <taxon>Glossiphoniidae</taxon>
        <taxon>Helobdella</taxon>
    </lineage>
</organism>
<dbReference type="EnsemblMetazoa" id="HelroT194914">
    <property type="protein sequence ID" value="HelroP194914"/>
    <property type="gene ID" value="HelroG194914"/>
</dbReference>
<feature type="chain" id="PRO_5010981076" evidence="1">
    <location>
        <begin position="22"/>
        <end position="300"/>
    </location>
</feature>
<dbReference type="KEGG" id="hro:HELRODRAFT_194914"/>
<feature type="signal peptide" evidence="1">
    <location>
        <begin position="1"/>
        <end position="21"/>
    </location>
</feature>
<reference evidence="3" key="3">
    <citation type="submission" date="2015-06" db="UniProtKB">
        <authorList>
            <consortium name="EnsemblMetazoa"/>
        </authorList>
    </citation>
    <scope>IDENTIFICATION</scope>
</reference>
<dbReference type="RefSeq" id="XP_009011394.1">
    <property type="nucleotide sequence ID" value="XM_009013146.1"/>
</dbReference>
<sequence length="300" mass="33818">MRLIFVSFVFLFNAIITLAQGRDDRHDIKLTFDCSEVKLNEHHYQLCDLKVEKPRNITYNSTTLNAVINSCLDAEFRSQTCFRDTVDQMMRTDYYLEAGVGYVRTTGIKYKDYQGSLEHLTCYRTTLSLPTTSISLLNDKYCTFKSMTNLRQQCSSEKSKAVIAVNDYSQRSVDGAQSRAGWRKTESFSTSAESRSCSHLAEFPIVRGPSTPIAISFVPQTLSRLGMLFYHASSGMVFEFSGEEDVCKRASTVGLGKGNRLPFKDVVRGHSTSDCNLLRISDHGHLGYSFFTLATNQVEL</sequence>
<dbReference type="EMBL" id="AMQM01008838">
    <property type="status" value="NOT_ANNOTATED_CDS"/>
    <property type="molecule type" value="Genomic_DNA"/>
</dbReference>
<gene>
    <name evidence="3" type="primary">20213198</name>
    <name evidence="2" type="ORF">HELRODRAFT_194914</name>
</gene>
<dbReference type="Proteomes" id="UP000015101">
    <property type="component" value="Unassembled WGS sequence"/>
</dbReference>
<name>T1FWK3_HELRO</name>
<protein>
    <submittedName>
        <fullName evidence="2 3">Uncharacterized protein</fullName>
    </submittedName>
</protein>
<reference evidence="2 4" key="2">
    <citation type="journal article" date="2013" name="Nature">
        <title>Insights into bilaterian evolution from three spiralian genomes.</title>
        <authorList>
            <person name="Simakov O."/>
            <person name="Marletaz F."/>
            <person name="Cho S.J."/>
            <person name="Edsinger-Gonzales E."/>
            <person name="Havlak P."/>
            <person name="Hellsten U."/>
            <person name="Kuo D.H."/>
            <person name="Larsson T."/>
            <person name="Lv J."/>
            <person name="Arendt D."/>
            <person name="Savage R."/>
            <person name="Osoegawa K."/>
            <person name="de Jong P."/>
            <person name="Grimwood J."/>
            <person name="Chapman J.A."/>
            <person name="Shapiro H."/>
            <person name="Aerts A."/>
            <person name="Otillar R.P."/>
            <person name="Terry A.Y."/>
            <person name="Boore J.L."/>
            <person name="Grigoriev I.V."/>
            <person name="Lindberg D.R."/>
            <person name="Seaver E.C."/>
            <person name="Weisblat D.A."/>
            <person name="Putnam N.H."/>
            <person name="Rokhsar D.S."/>
        </authorList>
    </citation>
    <scope>NUCLEOTIDE SEQUENCE</scope>
</reference>
<keyword evidence="4" id="KW-1185">Reference proteome</keyword>
<reference evidence="4" key="1">
    <citation type="submission" date="2012-12" db="EMBL/GenBank/DDBJ databases">
        <authorList>
            <person name="Hellsten U."/>
            <person name="Grimwood J."/>
            <person name="Chapman J.A."/>
            <person name="Shapiro H."/>
            <person name="Aerts A."/>
            <person name="Otillar R.P."/>
            <person name="Terry A.Y."/>
            <person name="Boore J.L."/>
            <person name="Simakov O."/>
            <person name="Marletaz F."/>
            <person name="Cho S.-J."/>
            <person name="Edsinger-Gonzales E."/>
            <person name="Havlak P."/>
            <person name="Kuo D.-H."/>
            <person name="Larsson T."/>
            <person name="Lv J."/>
            <person name="Arendt D."/>
            <person name="Savage R."/>
            <person name="Osoegawa K."/>
            <person name="de Jong P."/>
            <person name="Lindberg D.R."/>
            <person name="Seaver E.C."/>
            <person name="Weisblat D.A."/>
            <person name="Putnam N.H."/>
            <person name="Grigoriev I.V."/>
            <person name="Rokhsar D.S."/>
        </authorList>
    </citation>
    <scope>NUCLEOTIDE SEQUENCE</scope>
</reference>
<dbReference type="AlphaFoldDB" id="T1FWK3"/>
<dbReference type="GeneID" id="20213198"/>
<dbReference type="CTD" id="20213198"/>
<dbReference type="InParanoid" id="T1FWK3"/>
<accession>T1FWK3</accession>
<evidence type="ECO:0000313" key="3">
    <source>
        <dbReference type="EnsemblMetazoa" id="HelroP194914"/>
    </source>
</evidence>
<proteinExistence type="predicted"/>
<evidence type="ECO:0000313" key="2">
    <source>
        <dbReference type="EMBL" id="ESO10516.1"/>
    </source>
</evidence>